<sequence length="214" mass="23393">MNRFDLVIFDWDGTVMDTVDRIVHCWQGASQAMGLPVPAPSAIKGMIGLSMEACIEQVAPQLDNTQRTAFRDHYRAQYLDAEQTPSPLFEGIPELLETLAGRGQTLAVATGKARHGLERVLDSSQLRHFFSHTRSASDTASKPHPQMVLELCQEAGVSPQRSVVVGDAWFDMEMARRAGAERVGVSYGAGEVASLLKAEPLAIIDRPLALLDHL</sequence>
<dbReference type="NCBIfam" id="TIGR01509">
    <property type="entry name" value="HAD-SF-IA-v3"/>
    <property type="match status" value="1"/>
</dbReference>
<dbReference type="Pfam" id="PF13419">
    <property type="entry name" value="HAD_2"/>
    <property type="match status" value="1"/>
</dbReference>
<dbReference type="InterPro" id="IPR036412">
    <property type="entry name" value="HAD-like_sf"/>
</dbReference>
<dbReference type="InterPro" id="IPR050155">
    <property type="entry name" value="HAD-like_hydrolase_sf"/>
</dbReference>
<dbReference type="InterPro" id="IPR023198">
    <property type="entry name" value="PGP-like_dom2"/>
</dbReference>
<keyword evidence="2" id="KW-1185">Reference proteome</keyword>
<gene>
    <name evidence="1" type="ORF">SAMN02745129_1523</name>
</gene>
<dbReference type="SFLD" id="SFLDG01135">
    <property type="entry name" value="C1.5.6:_HAD__Beta-PGM__Phospha"/>
    <property type="match status" value="1"/>
</dbReference>
<dbReference type="InterPro" id="IPR023214">
    <property type="entry name" value="HAD_sf"/>
</dbReference>
<dbReference type="GO" id="GO:0006281">
    <property type="term" value="P:DNA repair"/>
    <property type="evidence" value="ECO:0007669"/>
    <property type="project" value="TreeGrafter"/>
</dbReference>
<reference evidence="1 2" key="1">
    <citation type="submission" date="2016-11" db="EMBL/GenBank/DDBJ databases">
        <authorList>
            <person name="Jaros S."/>
            <person name="Januszkiewicz K."/>
            <person name="Wedrychowicz H."/>
        </authorList>
    </citation>
    <scope>NUCLEOTIDE SEQUENCE [LARGE SCALE GENOMIC DNA]</scope>
    <source>
        <strain evidence="1 2">DSM 16917</strain>
    </source>
</reference>
<proteinExistence type="predicted"/>
<dbReference type="EMBL" id="FQXG01000002">
    <property type="protein sequence ID" value="SHH22516.1"/>
    <property type="molecule type" value="Genomic_DNA"/>
</dbReference>
<dbReference type="GO" id="GO:0008967">
    <property type="term" value="F:phosphoglycolate phosphatase activity"/>
    <property type="evidence" value="ECO:0007669"/>
    <property type="project" value="TreeGrafter"/>
</dbReference>
<evidence type="ECO:0000313" key="1">
    <source>
        <dbReference type="EMBL" id="SHH22516.1"/>
    </source>
</evidence>
<dbReference type="RefSeq" id="WP_067657644.1">
    <property type="nucleotide sequence ID" value="NZ_FQXG01000002.1"/>
</dbReference>
<dbReference type="GO" id="GO:0005829">
    <property type="term" value="C:cytosol"/>
    <property type="evidence" value="ECO:0007669"/>
    <property type="project" value="TreeGrafter"/>
</dbReference>
<dbReference type="PANTHER" id="PTHR43434">
    <property type="entry name" value="PHOSPHOGLYCOLATE PHOSPHATASE"/>
    <property type="match status" value="1"/>
</dbReference>
<protein>
    <submittedName>
        <fullName evidence="1">Phosphoglycolate phosphatase</fullName>
    </submittedName>
</protein>
<dbReference type="Proteomes" id="UP000184268">
    <property type="component" value="Unassembled WGS sequence"/>
</dbReference>
<evidence type="ECO:0000313" key="2">
    <source>
        <dbReference type="Proteomes" id="UP000184268"/>
    </source>
</evidence>
<dbReference type="SFLD" id="SFLDG01129">
    <property type="entry name" value="C1.5:_HAD__Beta-PGM__Phosphata"/>
    <property type="match status" value="1"/>
</dbReference>
<dbReference type="SFLD" id="SFLDS00003">
    <property type="entry name" value="Haloacid_Dehalogenase"/>
    <property type="match status" value="1"/>
</dbReference>
<dbReference type="Gene3D" id="1.10.150.240">
    <property type="entry name" value="Putative phosphatase, domain 2"/>
    <property type="match status" value="1"/>
</dbReference>
<dbReference type="AlphaFoldDB" id="A0A1M5R906"/>
<organism evidence="1 2">
    <name type="scientific">Ferrimonas marina</name>
    <dbReference type="NCBI Taxonomy" id="299255"/>
    <lineage>
        <taxon>Bacteria</taxon>
        <taxon>Pseudomonadati</taxon>
        <taxon>Pseudomonadota</taxon>
        <taxon>Gammaproteobacteria</taxon>
        <taxon>Alteromonadales</taxon>
        <taxon>Ferrimonadaceae</taxon>
        <taxon>Ferrimonas</taxon>
    </lineage>
</organism>
<name>A0A1M5R906_9GAMM</name>
<accession>A0A1M5R906</accession>
<dbReference type="OrthoDB" id="9782449at2"/>
<dbReference type="InterPro" id="IPR006439">
    <property type="entry name" value="HAD-SF_hydro_IA"/>
</dbReference>
<dbReference type="STRING" id="299255.SAMN02745129_1523"/>
<dbReference type="Gene3D" id="3.40.50.1000">
    <property type="entry name" value="HAD superfamily/HAD-like"/>
    <property type="match status" value="1"/>
</dbReference>
<dbReference type="InterPro" id="IPR041492">
    <property type="entry name" value="HAD_2"/>
</dbReference>
<dbReference type="SUPFAM" id="SSF56784">
    <property type="entry name" value="HAD-like"/>
    <property type="match status" value="1"/>
</dbReference>
<dbReference type="PANTHER" id="PTHR43434:SF24">
    <property type="entry name" value="HYDROLASE-RELATED"/>
    <property type="match status" value="1"/>
</dbReference>
<dbReference type="NCBIfam" id="TIGR01549">
    <property type="entry name" value="HAD-SF-IA-v1"/>
    <property type="match status" value="1"/>
</dbReference>